<feature type="transmembrane region" description="Helical" evidence="7">
    <location>
        <begin position="71"/>
        <end position="90"/>
    </location>
</feature>
<keyword evidence="3" id="KW-1003">Cell membrane</keyword>
<evidence type="ECO:0000256" key="3">
    <source>
        <dbReference type="ARBA" id="ARBA00022475"/>
    </source>
</evidence>
<evidence type="ECO:0000256" key="1">
    <source>
        <dbReference type="ARBA" id="ARBA00004651"/>
    </source>
</evidence>
<dbReference type="PANTHER" id="PTHR43744:SF8">
    <property type="entry name" value="SN-GLYCEROL-3-PHOSPHATE TRANSPORT SYSTEM PERMEASE PROTEIN UGPE"/>
    <property type="match status" value="1"/>
</dbReference>
<proteinExistence type="inferred from homology"/>
<evidence type="ECO:0000256" key="4">
    <source>
        <dbReference type="ARBA" id="ARBA00022692"/>
    </source>
</evidence>
<evidence type="ECO:0000256" key="2">
    <source>
        <dbReference type="ARBA" id="ARBA00022448"/>
    </source>
</evidence>
<dbReference type="PANTHER" id="PTHR43744">
    <property type="entry name" value="ABC TRANSPORTER PERMEASE PROTEIN MG189-RELATED-RELATED"/>
    <property type="match status" value="1"/>
</dbReference>
<feature type="transmembrane region" description="Helical" evidence="7">
    <location>
        <begin position="180"/>
        <end position="204"/>
    </location>
</feature>
<sequence>MIARISHSLKYVYVLFFLVMALFPVAVVILNSFKNNIEINRITFLPEKLEFKNYFTILSKNDFYLSLFNSVFYVAASSAAAVFIVSLAGYSIARRGEKIFGLIYYFFLMSMMIPATSSLSALYTIVMKLDLVNTRSVMILLFTTGTIPMGILLFSGFIKSIPRALDESAIIDGFGYFRRYLYLILPLSKPVMIAFIVLTALGMWNNFFTGMLFLRDSAKFPLPLLVYAFSSKTQTDYGSIFALMCLSFIPPFLFFLLNQKHFYSGVAVGAVKG</sequence>
<dbReference type="CDD" id="cd06261">
    <property type="entry name" value="TM_PBP2"/>
    <property type="match status" value="1"/>
</dbReference>
<name>A0A917E5M7_9BACL</name>
<dbReference type="InterPro" id="IPR035906">
    <property type="entry name" value="MetI-like_sf"/>
</dbReference>
<dbReference type="GO" id="GO:0005886">
    <property type="term" value="C:plasma membrane"/>
    <property type="evidence" value="ECO:0007669"/>
    <property type="project" value="UniProtKB-SubCell"/>
</dbReference>
<comment type="subcellular location">
    <subcellularLocation>
        <location evidence="1 7">Cell membrane</location>
        <topology evidence="1 7">Multi-pass membrane protein</topology>
    </subcellularLocation>
</comment>
<dbReference type="GO" id="GO:0055085">
    <property type="term" value="P:transmembrane transport"/>
    <property type="evidence" value="ECO:0007669"/>
    <property type="project" value="InterPro"/>
</dbReference>
<dbReference type="PROSITE" id="PS50928">
    <property type="entry name" value="ABC_TM1"/>
    <property type="match status" value="1"/>
</dbReference>
<accession>A0A917E5M7</accession>
<feature type="transmembrane region" description="Helical" evidence="7">
    <location>
        <begin position="237"/>
        <end position="257"/>
    </location>
</feature>
<comment type="similarity">
    <text evidence="7">Belongs to the binding-protein-dependent transport system permease family.</text>
</comment>
<reference evidence="9" key="2">
    <citation type="submission" date="2020-09" db="EMBL/GenBank/DDBJ databases">
        <authorList>
            <person name="Sun Q."/>
            <person name="Zhou Y."/>
        </authorList>
    </citation>
    <scope>NUCLEOTIDE SEQUENCE</scope>
    <source>
        <strain evidence="9">CGMCC 1.15178</strain>
    </source>
</reference>
<gene>
    <name evidence="9" type="ORF">GCM10010911_71340</name>
</gene>
<feature type="transmembrane region" description="Helical" evidence="7">
    <location>
        <begin position="12"/>
        <end position="33"/>
    </location>
</feature>
<dbReference type="Proteomes" id="UP000612456">
    <property type="component" value="Unassembled WGS sequence"/>
</dbReference>
<protein>
    <submittedName>
        <fullName evidence="9">Sugar ABC transporter permease</fullName>
    </submittedName>
</protein>
<keyword evidence="6 7" id="KW-0472">Membrane</keyword>
<feature type="transmembrane region" description="Helical" evidence="7">
    <location>
        <begin position="102"/>
        <end position="125"/>
    </location>
</feature>
<evidence type="ECO:0000256" key="5">
    <source>
        <dbReference type="ARBA" id="ARBA00022989"/>
    </source>
</evidence>
<feature type="transmembrane region" description="Helical" evidence="7">
    <location>
        <begin position="137"/>
        <end position="159"/>
    </location>
</feature>
<dbReference type="AlphaFoldDB" id="A0A917E5M7"/>
<keyword evidence="2 7" id="KW-0813">Transport</keyword>
<comment type="caution">
    <text evidence="9">The sequence shown here is derived from an EMBL/GenBank/DDBJ whole genome shotgun (WGS) entry which is preliminary data.</text>
</comment>
<evidence type="ECO:0000256" key="7">
    <source>
        <dbReference type="RuleBase" id="RU363032"/>
    </source>
</evidence>
<feature type="domain" description="ABC transmembrane type-1" evidence="8">
    <location>
        <begin position="67"/>
        <end position="258"/>
    </location>
</feature>
<keyword evidence="4 7" id="KW-0812">Transmembrane</keyword>
<evidence type="ECO:0000256" key="6">
    <source>
        <dbReference type="ARBA" id="ARBA00023136"/>
    </source>
</evidence>
<dbReference type="InterPro" id="IPR000515">
    <property type="entry name" value="MetI-like"/>
</dbReference>
<dbReference type="Pfam" id="PF00528">
    <property type="entry name" value="BPD_transp_1"/>
    <property type="match status" value="1"/>
</dbReference>
<dbReference type="SUPFAM" id="SSF161098">
    <property type="entry name" value="MetI-like"/>
    <property type="match status" value="1"/>
</dbReference>
<dbReference type="EMBL" id="BMHP01000018">
    <property type="protein sequence ID" value="GGE02068.1"/>
    <property type="molecule type" value="Genomic_DNA"/>
</dbReference>
<reference evidence="9" key="1">
    <citation type="journal article" date="2014" name="Int. J. Syst. Evol. Microbiol.">
        <title>Complete genome sequence of Corynebacterium casei LMG S-19264T (=DSM 44701T), isolated from a smear-ripened cheese.</title>
        <authorList>
            <consortium name="US DOE Joint Genome Institute (JGI-PGF)"/>
            <person name="Walter F."/>
            <person name="Albersmeier A."/>
            <person name="Kalinowski J."/>
            <person name="Ruckert C."/>
        </authorList>
    </citation>
    <scope>NUCLEOTIDE SEQUENCE</scope>
    <source>
        <strain evidence="9">CGMCC 1.15178</strain>
    </source>
</reference>
<keyword evidence="10" id="KW-1185">Reference proteome</keyword>
<evidence type="ECO:0000259" key="8">
    <source>
        <dbReference type="PROSITE" id="PS50928"/>
    </source>
</evidence>
<evidence type="ECO:0000313" key="10">
    <source>
        <dbReference type="Proteomes" id="UP000612456"/>
    </source>
</evidence>
<evidence type="ECO:0000313" key="9">
    <source>
        <dbReference type="EMBL" id="GGE02068.1"/>
    </source>
</evidence>
<organism evidence="9 10">
    <name type="scientific">Paenibacillus nasutitermitis</name>
    <dbReference type="NCBI Taxonomy" id="1652958"/>
    <lineage>
        <taxon>Bacteria</taxon>
        <taxon>Bacillati</taxon>
        <taxon>Bacillota</taxon>
        <taxon>Bacilli</taxon>
        <taxon>Bacillales</taxon>
        <taxon>Paenibacillaceae</taxon>
        <taxon>Paenibacillus</taxon>
    </lineage>
</organism>
<dbReference type="Gene3D" id="1.10.3720.10">
    <property type="entry name" value="MetI-like"/>
    <property type="match status" value="1"/>
</dbReference>
<keyword evidence="5 7" id="KW-1133">Transmembrane helix</keyword>